<dbReference type="PIRSF" id="PIRSF007580">
    <property type="entry name" value="UCP07580"/>
    <property type="match status" value="1"/>
</dbReference>
<dbReference type="EC" id="3.-.-.-" evidence="2"/>
<organism evidence="2 3">
    <name type="scientific">Paraperlucidibaca wandonensis</name>
    <dbReference type="NCBI Taxonomy" id="1268273"/>
    <lineage>
        <taxon>Bacteria</taxon>
        <taxon>Pseudomonadati</taxon>
        <taxon>Pseudomonadota</taxon>
        <taxon>Gammaproteobacteria</taxon>
        <taxon>Moraxellales</taxon>
        <taxon>Moraxellaceae</taxon>
        <taxon>Paraperlucidibaca</taxon>
    </lineage>
</organism>
<sequence>MTVHTLKARKVQFDLSTTPLHWIPNDPFATHLINSINLILPAGELWFCRVFNQALPLIKDEKLRLEVKGFIAQEGMHARAHKGAWPYLERHNVDITALLARSDRIFGTLLSDAPLGINMLNRKRLQKPWLIARVGLVAAIEHFTGFLGQWCMDNTSWDKAEPTMADLFRWHLAEEVEHRSVAYDLYEHLCKTELGFYVSRQAMMAAVFPLFIYLFMDGYRQLAAQDQDDEHSLRLARSSMLRLLLELESNGISRENVPRFSAFCMATLHWISPRFHPESEGNTEQALNYLARSPAARAALAREQPVAQAG</sequence>
<evidence type="ECO:0000313" key="2">
    <source>
        <dbReference type="EMBL" id="MFD0950458.1"/>
    </source>
</evidence>
<keyword evidence="1" id="KW-0812">Transmembrane</keyword>
<feature type="transmembrane region" description="Helical" evidence="1">
    <location>
        <begin position="130"/>
        <end position="150"/>
    </location>
</feature>
<gene>
    <name evidence="2" type="ORF">ACFQ0F_08670</name>
</gene>
<keyword evidence="1" id="KW-1133">Transmembrane helix</keyword>
<protein>
    <submittedName>
        <fullName evidence="2">Metal-dependent hydrolase</fullName>
        <ecNumber evidence="2">3.-.-.-</ecNumber>
    </submittedName>
</protein>
<dbReference type="RefSeq" id="WP_379071204.1">
    <property type="nucleotide sequence ID" value="NZ_JBHTIT010000001.1"/>
</dbReference>
<dbReference type="Proteomes" id="UP001597044">
    <property type="component" value="Unassembled WGS sequence"/>
</dbReference>
<reference evidence="3" key="1">
    <citation type="journal article" date="2019" name="Int. J. Syst. Evol. Microbiol.">
        <title>The Global Catalogue of Microorganisms (GCM) 10K type strain sequencing project: providing services to taxonomists for standard genome sequencing and annotation.</title>
        <authorList>
            <consortium name="The Broad Institute Genomics Platform"/>
            <consortium name="The Broad Institute Genome Sequencing Center for Infectious Disease"/>
            <person name="Wu L."/>
            <person name="Ma J."/>
        </authorList>
    </citation>
    <scope>NUCLEOTIDE SEQUENCE [LARGE SCALE GENOMIC DNA]</scope>
    <source>
        <strain evidence="3">CCUG 63419</strain>
    </source>
</reference>
<proteinExistence type="predicted"/>
<accession>A0ABW3HG64</accession>
<dbReference type="PANTHER" id="PTHR39456:SF1">
    <property type="entry name" value="METAL-DEPENDENT HYDROLASE"/>
    <property type="match status" value="1"/>
</dbReference>
<dbReference type="EMBL" id="JBHTIT010000001">
    <property type="protein sequence ID" value="MFD0950458.1"/>
    <property type="molecule type" value="Genomic_DNA"/>
</dbReference>
<keyword evidence="1" id="KW-0472">Membrane</keyword>
<evidence type="ECO:0000313" key="3">
    <source>
        <dbReference type="Proteomes" id="UP001597044"/>
    </source>
</evidence>
<keyword evidence="3" id="KW-1185">Reference proteome</keyword>
<dbReference type="PANTHER" id="PTHR39456">
    <property type="entry name" value="METAL-DEPENDENT HYDROLASE"/>
    <property type="match status" value="1"/>
</dbReference>
<comment type="caution">
    <text evidence="2">The sequence shown here is derived from an EMBL/GenBank/DDBJ whole genome shotgun (WGS) entry which is preliminary data.</text>
</comment>
<evidence type="ECO:0000256" key="1">
    <source>
        <dbReference type="SAM" id="Phobius"/>
    </source>
</evidence>
<dbReference type="GO" id="GO:0016787">
    <property type="term" value="F:hydrolase activity"/>
    <property type="evidence" value="ECO:0007669"/>
    <property type="project" value="UniProtKB-KW"/>
</dbReference>
<dbReference type="Pfam" id="PF10118">
    <property type="entry name" value="Metal_hydrol"/>
    <property type="match status" value="1"/>
</dbReference>
<feature type="transmembrane region" description="Helical" evidence="1">
    <location>
        <begin position="194"/>
        <end position="215"/>
    </location>
</feature>
<keyword evidence="2" id="KW-0378">Hydrolase</keyword>
<dbReference type="InterPro" id="IPR016516">
    <property type="entry name" value="UCP07580"/>
</dbReference>
<name>A0ABW3HG64_9GAMM</name>